<evidence type="ECO:0000256" key="2">
    <source>
        <dbReference type="ARBA" id="ARBA00007401"/>
    </source>
</evidence>
<protein>
    <recommendedName>
        <fullName evidence="3">beta-mannosidase</fullName>
        <ecNumber evidence="3">3.2.1.25</ecNumber>
    </recommendedName>
</protein>
<dbReference type="SUPFAM" id="SSF51445">
    <property type="entry name" value="(Trans)glycosidases"/>
    <property type="match status" value="1"/>
</dbReference>
<dbReference type="GO" id="GO:0006516">
    <property type="term" value="P:glycoprotein catabolic process"/>
    <property type="evidence" value="ECO:0007669"/>
    <property type="project" value="TreeGrafter"/>
</dbReference>
<dbReference type="InterPro" id="IPR036156">
    <property type="entry name" value="Beta-gal/glucu_dom_sf"/>
</dbReference>
<dbReference type="PANTHER" id="PTHR43730">
    <property type="entry name" value="BETA-MANNOSIDASE"/>
    <property type="match status" value="1"/>
</dbReference>
<dbReference type="EC" id="3.2.1.25" evidence="3"/>
<dbReference type="Gene3D" id="2.60.120.260">
    <property type="entry name" value="Galactose-binding domain-like"/>
    <property type="match status" value="1"/>
</dbReference>
<name>A0A0M0F8A6_CELCE</name>
<comment type="catalytic activity">
    <reaction evidence="1">
        <text>Hydrolysis of terminal, non-reducing beta-D-mannose residues in beta-D-mannosides.</text>
        <dbReference type="EC" id="3.2.1.25"/>
    </reaction>
</comment>
<dbReference type="Pfam" id="PF22666">
    <property type="entry name" value="Glyco_hydro_2_N2"/>
    <property type="match status" value="1"/>
</dbReference>
<dbReference type="InterPro" id="IPR006102">
    <property type="entry name" value="Ig-like_GH2"/>
</dbReference>
<keyword evidence="4" id="KW-0378">Hydrolase</keyword>
<dbReference type="InterPro" id="IPR017853">
    <property type="entry name" value="GH"/>
</dbReference>
<gene>
    <name evidence="8" type="ORF">M768_06860</name>
</gene>
<accession>A0A0M0F8A6</accession>
<sequence>MTSTTAPTPTAPAVPATDPARLVRRQLHAGWTARAVAGPVPAHVAGVEVPATVPGSAHTDLLAAGLIPDPYLDDHENLVAWVGRCDWEYRTTFAWSASDAPGLDRHDLAFDGLDTVATASLNGTRVLSARNQFRTFRVAVADLLREGENELVVRFASPVRYADRESLALGYRPQVNKHPYNAIRKSACSFGWDWGIDAPSVGLWKPVRLESWSTARVASVRPLVSVDLPDDASARAGHLATAPGRVAVHVDVERAPLDPDAPGPGSDGPLAVRVALRGPSGRHDAEVALPAGATTAVVPVDVPDAALWWPRGYGEQPLYDVEVELTAGDGELDGWAGRTGFRDARLDLTPDAHGTSFTVVVNGREVWVKGANWIPDDVFVHRVTRERYAARLDQAELANMNLLRVWGGGIYEADDFYDLCDERGILTWQDFAFACAAYSEDEPLRSEVEAEARDNVTRLAPHPSLVVWNGSNENIWGFGAWGWELRLEGKSWGLGYYTELLPGVLDELDGTRPYTPSSPWSGSLEVHPNDPDHGSMHSWELWNRQDWPRYRDDVPRFMAEFGWQGPPTWSTLTRAISDDPLTPESPGMLVHQKAAQGNDKLTDGLVRHVPLPDDMEDWHWAMSWNQAVAVQVAVEHLRSWAPRTMGSVVWQLNDCWPVTSWAAVDGDGRAKPLLHALAHAHADRLLTVQPRSADGGVPAGDETDRLVVVVANDTDETWSGDVVVRRLSFDGTERRVTSVPTRVDARGTTSIEVPRDVATPDDAAAELLVATFGGARALWWFAEPRDASLTPPRLVTEVHREPAGWAVRVTAENLVRDVALLADKLHPGLRADDMLVTLLPGESVTFHVTGPDAALAGVEPGALVAPRVLRSTNQLVTGRGRR</sequence>
<reference evidence="8 9" key="1">
    <citation type="journal article" date="2015" name="Sci. Rep.">
        <title>Functional and structural properties of a novel cellulosome-like multienzyme complex: efficient glycoside hydrolysis of water-insoluble 7-xylosyl-10-deacetylpaclitaxel.</title>
        <authorList>
            <person name="Dou T.Y."/>
            <person name="Luan H.W."/>
            <person name="Ge G.B."/>
            <person name="Dong M.M."/>
            <person name="Zou H.F."/>
            <person name="He Y.Q."/>
            <person name="Cui P."/>
            <person name="Wang J.Y."/>
            <person name="Hao D.C."/>
            <person name="Yang S.L."/>
            <person name="Yang L."/>
        </authorList>
    </citation>
    <scope>NUCLEOTIDE SEQUENCE [LARGE SCALE GENOMIC DNA]</scope>
    <source>
        <strain evidence="8 9">F16</strain>
    </source>
</reference>
<comment type="similarity">
    <text evidence="2">Belongs to the glycosyl hydrolase 2 family.</text>
</comment>
<dbReference type="SUPFAM" id="SSF49303">
    <property type="entry name" value="beta-Galactosidase/glucuronidase domain"/>
    <property type="match status" value="2"/>
</dbReference>
<dbReference type="FunFam" id="3.20.20.80:FF:000050">
    <property type="entry name" value="Beta-mannosidase B"/>
    <property type="match status" value="1"/>
</dbReference>
<dbReference type="EMBL" id="ATNL01000007">
    <property type="protein sequence ID" value="KON73819.1"/>
    <property type="molecule type" value="Genomic_DNA"/>
</dbReference>
<dbReference type="InterPro" id="IPR050887">
    <property type="entry name" value="Beta-mannosidase_GH2"/>
</dbReference>
<dbReference type="Proteomes" id="UP000037387">
    <property type="component" value="Unassembled WGS sequence"/>
</dbReference>
<dbReference type="Gene3D" id="3.20.20.80">
    <property type="entry name" value="Glycosidases"/>
    <property type="match status" value="1"/>
</dbReference>
<dbReference type="GO" id="GO:0004567">
    <property type="term" value="F:beta-mannosidase activity"/>
    <property type="evidence" value="ECO:0007669"/>
    <property type="project" value="UniProtKB-EC"/>
</dbReference>
<dbReference type="RefSeq" id="WP_260665665.1">
    <property type="nucleotide sequence ID" value="NZ_KQ435289.1"/>
</dbReference>
<dbReference type="InterPro" id="IPR013783">
    <property type="entry name" value="Ig-like_fold"/>
</dbReference>
<dbReference type="InterPro" id="IPR054593">
    <property type="entry name" value="Beta-mannosidase-like_N2"/>
</dbReference>
<organism evidence="8 9">
    <name type="scientific">Cellulosimicrobium cellulans F16</name>
    <dbReference type="NCBI Taxonomy" id="1350482"/>
    <lineage>
        <taxon>Bacteria</taxon>
        <taxon>Bacillati</taxon>
        <taxon>Actinomycetota</taxon>
        <taxon>Actinomycetes</taxon>
        <taxon>Micrococcales</taxon>
        <taxon>Promicromonosporaceae</taxon>
        <taxon>Cellulosimicrobium</taxon>
    </lineage>
</organism>
<dbReference type="Gene3D" id="2.60.40.10">
    <property type="entry name" value="Immunoglobulins"/>
    <property type="match status" value="1"/>
</dbReference>
<evidence type="ECO:0000313" key="9">
    <source>
        <dbReference type="Proteomes" id="UP000037387"/>
    </source>
</evidence>
<dbReference type="PANTHER" id="PTHR43730:SF1">
    <property type="entry name" value="BETA-MANNOSIDASE"/>
    <property type="match status" value="1"/>
</dbReference>
<evidence type="ECO:0000256" key="5">
    <source>
        <dbReference type="ARBA" id="ARBA00023295"/>
    </source>
</evidence>
<dbReference type="PATRIC" id="fig|1350482.3.peg.1373"/>
<dbReference type="SUPFAM" id="SSF49785">
    <property type="entry name" value="Galactose-binding domain-like"/>
    <property type="match status" value="1"/>
</dbReference>
<feature type="domain" description="Beta-mannosidase-like galactose-binding" evidence="7">
    <location>
        <begin position="48"/>
        <end position="205"/>
    </location>
</feature>
<dbReference type="GO" id="GO:0005975">
    <property type="term" value="P:carbohydrate metabolic process"/>
    <property type="evidence" value="ECO:0007669"/>
    <property type="project" value="InterPro"/>
</dbReference>
<proteinExistence type="inferred from homology"/>
<evidence type="ECO:0000256" key="1">
    <source>
        <dbReference type="ARBA" id="ARBA00000829"/>
    </source>
</evidence>
<dbReference type="AlphaFoldDB" id="A0A0M0F8A6"/>
<keyword evidence="9" id="KW-1185">Reference proteome</keyword>
<evidence type="ECO:0000256" key="3">
    <source>
        <dbReference type="ARBA" id="ARBA00012754"/>
    </source>
</evidence>
<feature type="domain" description="Glycoside hydrolase family 2 immunoglobulin-like beta-sandwich" evidence="6">
    <location>
        <begin position="292"/>
        <end position="342"/>
    </location>
</feature>
<keyword evidence="5" id="KW-0326">Glycosidase</keyword>
<dbReference type="Pfam" id="PF00703">
    <property type="entry name" value="Glyco_hydro_2"/>
    <property type="match status" value="1"/>
</dbReference>
<evidence type="ECO:0000259" key="7">
    <source>
        <dbReference type="Pfam" id="PF22666"/>
    </source>
</evidence>
<evidence type="ECO:0000313" key="8">
    <source>
        <dbReference type="EMBL" id="KON73819.1"/>
    </source>
</evidence>
<evidence type="ECO:0000259" key="6">
    <source>
        <dbReference type="Pfam" id="PF00703"/>
    </source>
</evidence>
<comment type="caution">
    <text evidence="8">The sequence shown here is derived from an EMBL/GenBank/DDBJ whole genome shotgun (WGS) entry which is preliminary data.</text>
</comment>
<dbReference type="InterPro" id="IPR008979">
    <property type="entry name" value="Galactose-bd-like_sf"/>
</dbReference>
<evidence type="ECO:0000256" key="4">
    <source>
        <dbReference type="ARBA" id="ARBA00022801"/>
    </source>
</evidence>